<accession>A0A2P6P2K5</accession>
<evidence type="ECO:0000259" key="1">
    <source>
        <dbReference type="Pfam" id="PF13456"/>
    </source>
</evidence>
<dbReference type="InterPro" id="IPR053151">
    <property type="entry name" value="RNase_H-like"/>
</dbReference>
<dbReference type="Gene3D" id="3.30.420.10">
    <property type="entry name" value="Ribonuclease H-like superfamily/Ribonuclease H"/>
    <property type="match status" value="1"/>
</dbReference>
<dbReference type="SUPFAM" id="SSF53098">
    <property type="entry name" value="Ribonuclease H-like"/>
    <property type="match status" value="1"/>
</dbReference>
<dbReference type="Pfam" id="PF13456">
    <property type="entry name" value="RVT_3"/>
    <property type="match status" value="1"/>
</dbReference>
<gene>
    <name evidence="2" type="ORF">RchiOBHm_Chr7g0181271</name>
</gene>
<dbReference type="InterPro" id="IPR002156">
    <property type="entry name" value="RNaseH_domain"/>
</dbReference>
<dbReference type="PANTHER" id="PTHR47723:SF13">
    <property type="entry name" value="PUTATIVE-RELATED"/>
    <property type="match status" value="1"/>
</dbReference>
<dbReference type="Gramene" id="PRQ16167">
    <property type="protein sequence ID" value="PRQ16167"/>
    <property type="gene ID" value="RchiOBHm_Chr7g0181271"/>
</dbReference>
<dbReference type="PANTHER" id="PTHR47723">
    <property type="entry name" value="OS05G0353850 PROTEIN"/>
    <property type="match status" value="1"/>
</dbReference>
<dbReference type="InterPro" id="IPR012337">
    <property type="entry name" value="RNaseH-like_sf"/>
</dbReference>
<reference evidence="2 3" key="1">
    <citation type="journal article" date="2018" name="Nat. Genet.">
        <title>The Rosa genome provides new insights in the design of modern roses.</title>
        <authorList>
            <person name="Bendahmane M."/>
        </authorList>
    </citation>
    <scope>NUCLEOTIDE SEQUENCE [LARGE SCALE GENOMIC DNA]</scope>
    <source>
        <strain evidence="3">cv. Old Blush</strain>
    </source>
</reference>
<dbReference type="Proteomes" id="UP000238479">
    <property type="component" value="Chromosome 7"/>
</dbReference>
<proteinExistence type="predicted"/>
<dbReference type="CDD" id="cd06222">
    <property type="entry name" value="RNase_H_like"/>
    <property type="match status" value="1"/>
</dbReference>
<dbReference type="GO" id="GO:0003676">
    <property type="term" value="F:nucleic acid binding"/>
    <property type="evidence" value="ECO:0007669"/>
    <property type="project" value="InterPro"/>
</dbReference>
<name>A0A2P6P2K5_ROSCH</name>
<dbReference type="AlphaFoldDB" id="A0A2P6P2K5"/>
<dbReference type="EMBL" id="PDCK01000045">
    <property type="protein sequence ID" value="PRQ16167.1"/>
    <property type="molecule type" value="Genomic_DNA"/>
</dbReference>
<feature type="domain" description="RNase H type-1" evidence="1">
    <location>
        <begin position="17"/>
        <end position="136"/>
    </location>
</feature>
<organism evidence="2 3">
    <name type="scientific">Rosa chinensis</name>
    <name type="common">China rose</name>
    <dbReference type="NCBI Taxonomy" id="74649"/>
    <lineage>
        <taxon>Eukaryota</taxon>
        <taxon>Viridiplantae</taxon>
        <taxon>Streptophyta</taxon>
        <taxon>Embryophyta</taxon>
        <taxon>Tracheophyta</taxon>
        <taxon>Spermatophyta</taxon>
        <taxon>Magnoliopsida</taxon>
        <taxon>eudicotyledons</taxon>
        <taxon>Gunneridae</taxon>
        <taxon>Pentapetalae</taxon>
        <taxon>rosids</taxon>
        <taxon>fabids</taxon>
        <taxon>Rosales</taxon>
        <taxon>Rosaceae</taxon>
        <taxon>Rosoideae</taxon>
        <taxon>Rosoideae incertae sedis</taxon>
        <taxon>Rosa</taxon>
    </lineage>
</organism>
<protein>
    <submittedName>
        <fullName evidence="2">Putative ribonuclease H-like domain-containing protein</fullName>
    </submittedName>
</protein>
<evidence type="ECO:0000313" key="2">
    <source>
        <dbReference type="EMBL" id="PRQ16167.1"/>
    </source>
</evidence>
<sequence>MAQLCWHFPPKDWFKLNVDGSCHKNTGIICAGGALRNDKGEWMNGFAVKLGIGQVVEAELWGLLKGMEMAWQNECRQLKIEMDSLVAVKLVLSPIAHLHPLYSIVASCQELLSRDWNVSLIHVYRECNSVADLLANIGHGFEPGCRFFSSPPTDVVPLLEADLLGLSKPRLIVF</sequence>
<comment type="caution">
    <text evidence="2">The sequence shown here is derived from an EMBL/GenBank/DDBJ whole genome shotgun (WGS) entry which is preliminary data.</text>
</comment>
<dbReference type="STRING" id="74649.A0A2P6P2K5"/>
<dbReference type="OMA" id="LANIGHG"/>
<keyword evidence="3" id="KW-1185">Reference proteome</keyword>
<dbReference type="InterPro" id="IPR036397">
    <property type="entry name" value="RNaseH_sf"/>
</dbReference>
<evidence type="ECO:0000313" key="3">
    <source>
        <dbReference type="Proteomes" id="UP000238479"/>
    </source>
</evidence>
<dbReference type="GO" id="GO:0004523">
    <property type="term" value="F:RNA-DNA hybrid ribonuclease activity"/>
    <property type="evidence" value="ECO:0007669"/>
    <property type="project" value="InterPro"/>
</dbReference>
<dbReference type="InterPro" id="IPR044730">
    <property type="entry name" value="RNase_H-like_dom_plant"/>
</dbReference>